<dbReference type="Pfam" id="PF20710">
    <property type="entry name" value="DUF6824"/>
    <property type="match status" value="1"/>
</dbReference>
<evidence type="ECO:0000259" key="2">
    <source>
        <dbReference type="Pfam" id="PF20710"/>
    </source>
</evidence>
<keyword evidence="4" id="KW-1185">Reference proteome</keyword>
<feature type="region of interest" description="Disordered" evidence="1">
    <location>
        <begin position="124"/>
        <end position="146"/>
    </location>
</feature>
<dbReference type="KEGG" id="fcy:FRACYDRAFT_193028"/>
<evidence type="ECO:0000313" key="3">
    <source>
        <dbReference type="EMBL" id="OEU11096.1"/>
    </source>
</evidence>
<protein>
    <recommendedName>
        <fullName evidence="2">DUF6824 domain-containing protein</fullName>
    </recommendedName>
</protein>
<evidence type="ECO:0000313" key="4">
    <source>
        <dbReference type="Proteomes" id="UP000095751"/>
    </source>
</evidence>
<dbReference type="InParanoid" id="A0A1E7EZ43"/>
<gene>
    <name evidence="3" type="ORF">FRACYDRAFT_193028</name>
</gene>
<sequence length="228" mass="25801">MTTSSKSTTTLVGATTNTCDSSSSTGQYNIEKYDVLCYRGRESFNNIGNRRFRLLISSNIACYLSCKGRCERGRMNVSLTEELCGIGTTPGPGMRFFKRGRNNGELIQLDFKQCREKVAHALRDAASQQKNGNSSNSVSNNKCKGKNMSISKETITNKRQQQQQQYHYQELSLSNNVLQNLNNDDVMKWMMSEWGNDNWINNNDNNDDNNDGFSSQCLFEPISLSDFE</sequence>
<name>A0A1E7EZ43_9STRA</name>
<feature type="domain" description="DUF6824" evidence="2">
    <location>
        <begin position="34"/>
        <end position="124"/>
    </location>
</feature>
<dbReference type="InterPro" id="IPR049227">
    <property type="entry name" value="DUF6824"/>
</dbReference>
<proteinExistence type="predicted"/>
<feature type="region of interest" description="Disordered" evidence="1">
    <location>
        <begin position="1"/>
        <end position="24"/>
    </location>
</feature>
<accession>A0A1E7EZ43</accession>
<dbReference type="OrthoDB" id="48818at2759"/>
<reference evidence="3 4" key="1">
    <citation type="submission" date="2016-09" db="EMBL/GenBank/DDBJ databases">
        <title>Extensive genetic diversity and differential bi-allelic expression allows diatom success in the polar Southern Ocean.</title>
        <authorList>
            <consortium name="DOE Joint Genome Institute"/>
            <person name="Mock T."/>
            <person name="Otillar R.P."/>
            <person name="Strauss J."/>
            <person name="Dupont C."/>
            <person name="Frickenhaus S."/>
            <person name="Maumus F."/>
            <person name="Mcmullan M."/>
            <person name="Sanges R."/>
            <person name="Schmutz J."/>
            <person name="Toseland A."/>
            <person name="Valas R."/>
            <person name="Veluchamy A."/>
            <person name="Ward B.J."/>
            <person name="Allen A."/>
            <person name="Barry K."/>
            <person name="Falciatore A."/>
            <person name="Ferrante M."/>
            <person name="Fortunato A.E."/>
            <person name="Gloeckner G."/>
            <person name="Gruber A."/>
            <person name="Hipkin R."/>
            <person name="Janech M."/>
            <person name="Kroth P."/>
            <person name="Leese F."/>
            <person name="Lindquist E."/>
            <person name="Lyon B.R."/>
            <person name="Martin J."/>
            <person name="Mayer C."/>
            <person name="Parker M."/>
            <person name="Quesneville H."/>
            <person name="Raymond J."/>
            <person name="Uhlig C."/>
            <person name="Valentin K.U."/>
            <person name="Worden A.Z."/>
            <person name="Armbrust E.V."/>
            <person name="Bowler C."/>
            <person name="Green B."/>
            <person name="Moulton V."/>
            <person name="Van Oosterhout C."/>
            <person name="Grigoriev I."/>
        </authorList>
    </citation>
    <scope>NUCLEOTIDE SEQUENCE [LARGE SCALE GENOMIC DNA]</scope>
    <source>
        <strain evidence="3 4">CCMP1102</strain>
    </source>
</reference>
<evidence type="ECO:0000256" key="1">
    <source>
        <dbReference type="SAM" id="MobiDB-lite"/>
    </source>
</evidence>
<dbReference type="Proteomes" id="UP000095751">
    <property type="component" value="Unassembled WGS sequence"/>
</dbReference>
<dbReference type="AlphaFoldDB" id="A0A1E7EZ43"/>
<organism evidence="3 4">
    <name type="scientific">Fragilariopsis cylindrus CCMP1102</name>
    <dbReference type="NCBI Taxonomy" id="635003"/>
    <lineage>
        <taxon>Eukaryota</taxon>
        <taxon>Sar</taxon>
        <taxon>Stramenopiles</taxon>
        <taxon>Ochrophyta</taxon>
        <taxon>Bacillariophyta</taxon>
        <taxon>Bacillariophyceae</taxon>
        <taxon>Bacillariophycidae</taxon>
        <taxon>Bacillariales</taxon>
        <taxon>Bacillariaceae</taxon>
        <taxon>Fragilariopsis</taxon>
    </lineage>
</organism>
<dbReference type="EMBL" id="KV784369">
    <property type="protein sequence ID" value="OEU11096.1"/>
    <property type="molecule type" value="Genomic_DNA"/>
</dbReference>
<feature type="compositionally biased region" description="Low complexity" evidence="1">
    <location>
        <begin position="130"/>
        <end position="142"/>
    </location>
</feature>